<organism evidence="2 3">
    <name type="scientific">Coniochaeta ligniaria NRRL 30616</name>
    <dbReference type="NCBI Taxonomy" id="1408157"/>
    <lineage>
        <taxon>Eukaryota</taxon>
        <taxon>Fungi</taxon>
        <taxon>Dikarya</taxon>
        <taxon>Ascomycota</taxon>
        <taxon>Pezizomycotina</taxon>
        <taxon>Sordariomycetes</taxon>
        <taxon>Sordariomycetidae</taxon>
        <taxon>Coniochaetales</taxon>
        <taxon>Coniochaetaceae</taxon>
        <taxon>Coniochaeta</taxon>
    </lineage>
</organism>
<evidence type="ECO:0000313" key="3">
    <source>
        <dbReference type="Proteomes" id="UP000182658"/>
    </source>
</evidence>
<keyword evidence="3" id="KW-1185">Reference proteome</keyword>
<gene>
    <name evidence="2" type="ORF">CONLIGDRAFT_699440</name>
</gene>
<reference evidence="2 3" key="1">
    <citation type="submission" date="2016-10" db="EMBL/GenBank/DDBJ databases">
        <title>Draft genome sequence of Coniochaeta ligniaria NRRL30616, a lignocellulolytic fungus for bioabatement of inhibitors in plant biomass hydrolysates.</title>
        <authorList>
            <consortium name="DOE Joint Genome Institute"/>
            <person name="Jimenez D.J."/>
            <person name="Hector R.E."/>
            <person name="Riley R."/>
            <person name="Sun H."/>
            <person name="Grigoriev I.V."/>
            <person name="Van Elsas J.D."/>
            <person name="Nichols N.N."/>
        </authorList>
    </citation>
    <scope>NUCLEOTIDE SEQUENCE [LARGE SCALE GENOMIC DNA]</scope>
    <source>
        <strain evidence="2 3">NRRL 30616</strain>
    </source>
</reference>
<accession>A0A1J7JGY2</accession>
<dbReference type="Gene3D" id="2.60.120.260">
    <property type="entry name" value="Galactose-binding domain-like"/>
    <property type="match status" value="1"/>
</dbReference>
<dbReference type="Proteomes" id="UP000182658">
    <property type="component" value="Unassembled WGS sequence"/>
</dbReference>
<dbReference type="AlphaFoldDB" id="A0A1J7JGY2"/>
<evidence type="ECO:0008006" key="4">
    <source>
        <dbReference type="Google" id="ProtNLM"/>
    </source>
</evidence>
<keyword evidence="1" id="KW-0732">Signal</keyword>
<protein>
    <recommendedName>
        <fullName evidence="4">CBM-cenC domain-containing protein</fullName>
    </recommendedName>
</protein>
<evidence type="ECO:0000313" key="2">
    <source>
        <dbReference type="EMBL" id="OIW32617.1"/>
    </source>
</evidence>
<dbReference type="InParanoid" id="A0A1J7JGY2"/>
<dbReference type="InterPro" id="IPR008979">
    <property type="entry name" value="Galactose-bd-like_sf"/>
</dbReference>
<sequence>MKSVINTITLLASASLFSAVAQATCHADNCYRALFPCASPAAVSSAVDFCLTLTAVKASTTTTPTRAVSACGTDPARYSSACACGPTCPTTIATSTSTSCPSPTPAGNVVPNGDFECGIAPWTPEVPDSAATWTLSSPGATGSFAFEADLLGVPVSPELGVSVRVTSAAFAVTPGVVYTLTFNSWFDDLLSGFIGVMVNGSPIYTVDATDKGAGAWHLNTVSYTPTAASVNLRFEFLFGTQHEPGVQRVDTVFFSPA</sequence>
<feature type="chain" id="PRO_5011955860" description="CBM-cenC domain-containing protein" evidence="1">
    <location>
        <begin position="28"/>
        <end position="257"/>
    </location>
</feature>
<dbReference type="SUPFAM" id="SSF49785">
    <property type="entry name" value="Galactose-binding domain-like"/>
    <property type="match status" value="1"/>
</dbReference>
<proteinExistence type="predicted"/>
<dbReference type="OrthoDB" id="5424295at2759"/>
<dbReference type="EMBL" id="KV875095">
    <property type="protein sequence ID" value="OIW32617.1"/>
    <property type="molecule type" value="Genomic_DNA"/>
</dbReference>
<evidence type="ECO:0000256" key="1">
    <source>
        <dbReference type="SAM" id="SignalP"/>
    </source>
</evidence>
<name>A0A1J7JGY2_9PEZI</name>
<feature type="signal peptide" evidence="1">
    <location>
        <begin position="1"/>
        <end position="27"/>
    </location>
</feature>